<gene>
    <name evidence="3" type="ORF">H9623_12805</name>
</gene>
<feature type="compositionally biased region" description="Low complexity" evidence="1">
    <location>
        <begin position="149"/>
        <end position="161"/>
    </location>
</feature>
<proteinExistence type="predicted"/>
<dbReference type="EMBL" id="JACSPN010000016">
    <property type="protein sequence ID" value="MBE7701176.1"/>
    <property type="molecule type" value="Genomic_DNA"/>
</dbReference>
<evidence type="ECO:0000259" key="2">
    <source>
        <dbReference type="Pfam" id="PF00296"/>
    </source>
</evidence>
<dbReference type="Proteomes" id="UP000822993">
    <property type="component" value="Unassembled WGS sequence"/>
</dbReference>
<reference evidence="3 4" key="1">
    <citation type="submission" date="2020-08" db="EMBL/GenBank/DDBJ databases">
        <title>A Genomic Blueprint of the Chicken Gut Microbiome.</title>
        <authorList>
            <person name="Gilroy R."/>
            <person name="Ravi A."/>
            <person name="Getino M."/>
            <person name="Pursley I."/>
            <person name="Horton D.L."/>
            <person name="Alikhan N.-F."/>
            <person name="Baker D."/>
            <person name="Gharbi K."/>
            <person name="Hall N."/>
            <person name="Watson M."/>
            <person name="Adriaenssens E.M."/>
            <person name="Foster-Nyarko E."/>
            <person name="Jarju S."/>
            <person name="Secka A."/>
            <person name="Antonio M."/>
            <person name="Oren A."/>
            <person name="Chaudhuri R."/>
            <person name="La Ragione R.M."/>
            <person name="Hildebrand F."/>
            <person name="Pallen M.J."/>
        </authorList>
    </citation>
    <scope>NUCLEOTIDE SEQUENCE [LARGE SCALE GENOMIC DNA]</scope>
    <source>
        <strain evidence="3 4">Sa1BUA8</strain>
    </source>
</reference>
<evidence type="ECO:0000313" key="3">
    <source>
        <dbReference type="EMBL" id="MBE7701176.1"/>
    </source>
</evidence>
<dbReference type="PANTHER" id="PTHR30137:SF6">
    <property type="entry name" value="LUCIFERASE-LIKE MONOOXYGENASE"/>
    <property type="match status" value="1"/>
</dbReference>
<evidence type="ECO:0000313" key="4">
    <source>
        <dbReference type="Proteomes" id="UP000822993"/>
    </source>
</evidence>
<dbReference type="AlphaFoldDB" id="A0A9D5UBU6"/>
<dbReference type="SUPFAM" id="SSF51679">
    <property type="entry name" value="Bacterial luciferase-like"/>
    <property type="match status" value="1"/>
</dbReference>
<accession>A0A9D5UBU6</accession>
<protein>
    <submittedName>
        <fullName evidence="3">LLM class flavin-dependent oxidoreductase</fullName>
    </submittedName>
</protein>
<dbReference type="RefSeq" id="WP_193720428.1">
    <property type="nucleotide sequence ID" value="NZ_JACSPN010000016.1"/>
</dbReference>
<feature type="region of interest" description="Disordered" evidence="1">
    <location>
        <begin position="122"/>
        <end position="161"/>
    </location>
</feature>
<keyword evidence="4" id="KW-1185">Reference proteome</keyword>
<dbReference type="GO" id="GO:0005829">
    <property type="term" value="C:cytosol"/>
    <property type="evidence" value="ECO:0007669"/>
    <property type="project" value="TreeGrafter"/>
</dbReference>
<comment type="caution">
    <text evidence="3">The sequence shown here is derived from an EMBL/GenBank/DDBJ whole genome shotgun (WGS) entry which is preliminary data.</text>
</comment>
<dbReference type="InterPro" id="IPR050766">
    <property type="entry name" value="Bact_Lucif_Oxidored"/>
</dbReference>
<dbReference type="GO" id="GO:0016705">
    <property type="term" value="F:oxidoreductase activity, acting on paired donors, with incorporation or reduction of molecular oxygen"/>
    <property type="evidence" value="ECO:0007669"/>
    <property type="project" value="InterPro"/>
</dbReference>
<organism evidence="3 4">
    <name type="scientific">Oerskovia douganii</name>
    <dbReference type="NCBI Taxonomy" id="2762210"/>
    <lineage>
        <taxon>Bacteria</taxon>
        <taxon>Bacillati</taxon>
        <taxon>Actinomycetota</taxon>
        <taxon>Actinomycetes</taxon>
        <taxon>Micrococcales</taxon>
        <taxon>Cellulomonadaceae</taxon>
        <taxon>Oerskovia</taxon>
    </lineage>
</organism>
<evidence type="ECO:0000256" key="1">
    <source>
        <dbReference type="SAM" id="MobiDB-lite"/>
    </source>
</evidence>
<sequence>MTTTDQPTTPSRAQPRVPLSILDLAVVSEGSTGARALRDSLDTAVRADELGYRRIWFAEHHLSPGVASASPAVLAALVAERTSRIRVGSGAVLLSTTSPLVAAEQFGTLAALHPGRVDLGLGRAFTPPPARAGATAQGDPPSGTPEPTAGEPAPSAPARPAGARVVDGLLVPAAPGVAFTDSALRERLLAQKEVVGAHRTPAEFRAELELVLGLRAGTFADAAGTPWTSPPVEGAAFDLFVLASSGGVSARVAGELGLPLAANYHVGPSATLDTIAAYRAAFRKGVLDRPYVVVSADVLVADTDAEARRIGDPFTAWVLSIRRGTGGAIAYPAPGTTPAWEDLTDADRAAVHDRVDTRFVGSPETVVERLETLARVTAADEIVVTTAAHDPADRARSFELLARHWGLAVDAVDAVAPGVAPAREPALAR</sequence>
<dbReference type="Pfam" id="PF00296">
    <property type="entry name" value="Bac_luciferase"/>
    <property type="match status" value="2"/>
</dbReference>
<dbReference type="InterPro" id="IPR011251">
    <property type="entry name" value="Luciferase-like_dom"/>
</dbReference>
<dbReference type="PANTHER" id="PTHR30137">
    <property type="entry name" value="LUCIFERASE-LIKE MONOOXYGENASE"/>
    <property type="match status" value="1"/>
</dbReference>
<feature type="domain" description="Luciferase-like" evidence="2">
    <location>
        <begin position="217"/>
        <end position="376"/>
    </location>
</feature>
<dbReference type="Gene3D" id="3.20.20.30">
    <property type="entry name" value="Luciferase-like domain"/>
    <property type="match status" value="1"/>
</dbReference>
<name>A0A9D5UBU6_9CELL</name>
<dbReference type="InterPro" id="IPR036661">
    <property type="entry name" value="Luciferase-like_sf"/>
</dbReference>
<feature type="domain" description="Luciferase-like" evidence="2">
    <location>
        <begin position="21"/>
        <end position="130"/>
    </location>
</feature>